<evidence type="ECO:0000313" key="2">
    <source>
        <dbReference type="Proteomes" id="UP000726737"/>
    </source>
</evidence>
<protein>
    <submittedName>
        <fullName evidence="1">Uncharacterized protein</fullName>
    </submittedName>
</protein>
<keyword evidence="2" id="KW-1185">Reference proteome</keyword>
<dbReference type="EMBL" id="JAAAJA010000026">
    <property type="protein sequence ID" value="KAG0265828.1"/>
    <property type="molecule type" value="Genomic_DNA"/>
</dbReference>
<comment type="caution">
    <text evidence="1">The sequence shown here is derived from an EMBL/GenBank/DDBJ whole genome shotgun (WGS) entry which is preliminary data.</text>
</comment>
<sequence length="55" mass="6066">MDLSTFYGSAETWDLIGGLAHPVDSKLAMDLKLAFAALHPHLKTIAKLDWNTARI</sequence>
<name>A0A9P6QH62_9FUNG</name>
<proteinExistence type="predicted"/>
<organism evidence="1 2">
    <name type="scientific">Mortierella polycephala</name>
    <dbReference type="NCBI Taxonomy" id="41804"/>
    <lineage>
        <taxon>Eukaryota</taxon>
        <taxon>Fungi</taxon>
        <taxon>Fungi incertae sedis</taxon>
        <taxon>Mucoromycota</taxon>
        <taxon>Mortierellomycotina</taxon>
        <taxon>Mortierellomycetes</taxon>
        <taxon>Mortierellales</taxon>
        <taxon>Mortierellaceae</taxon>
        <taxon>Mortierella</taxon>
    </lineage>
</organism>
<gene>
    <name evidence="1" type="ORF">BG011_003979</name>
</gene>
<evidence type="ECO:0000313" key="1">
    <source>
        <dbReference type="EMBL" id="KAG0265828.1"/>
    </source>
</evidence>
<dbReference type="AlphaFoldDB" id="A0A9P6QH62"/>
<accession>A0A9P6QH62</accession>
<reference evidence="1" key="1">
    <citation type="journal article" date="2020" name="Fungal Divers.">
        <title>Resolving the Mortierellaceae phylogeny through synthesis of multi-gene phylogenetics and phylogenomics.</title>
        <authorList>
            <person name="Vandepol N."/>
            <person name="Liber J."/>
            <person name="Desiro A."/>
            <person name="Na H."/>
            <person name="Kennedy M."/>
            <person name="Barry K."/>
            <person name="Grigoriev I.V."/>
            <person name="Miller A.N."/>
            <person name="O'Donnell K."/>
            <person name="Stajich J.E."/>
            <person name="Bonito G."/>
        </authorList>
    </citation>
    <scope>NUCLEOTIDE SEQUENCE</scope>
    <source>
        <strain evidence="1">KOD948</strain>
    </source>
</reference>
<dbReference type="Proteomes" id="UP000726737">
    <property type="component" value="Unassembled WGS sequence"/>
</dbReference>